<dbReference type="Proteomes" id="UP000005655">
    <property type="component" value="Segment"/>
</dbReference>
<reference evidence="2 3" key="1">
    <citation type="journal article" date="2012" name="J. Virol.">
        <title>Complete Genome Sequences of 138 Mycobacteriophages.</title>
        <authorList>
            <consortium name="the Science Education Alliance Phage Hunters Advancing Genomics and Evolutionary Science Program"/>
            <consortium name="the KwaZulu-Natal Research Institute for Tuberculosis and HIV Mycobacterial Genetics Course Students"/>
            <consortium name="the Phage Hunters Integrating Research and Education Program"/>
            <person name="Hatfull G.F."/>
        </authorList>
    </citation>
    <scope>NUCLEOTIDE SEQUENCE [LARGE SCALE GENOMIC DNA]</scope>
</reference>
<dbReference type="GO" id="GO:0009055">
    <property type="term" value="F:electron transfer activity"/>
    <property type="evidence" value="ECO:0007669"/>
    <property type="project" value="TreeGrafter"/>
</dbReference>
<dbReference type="InterPro" id="IPR036249">
    <property type="entry name" value="Thioredoxin-like_sf"/>
</dbReference>
<dbReference type="InterPro" id="IPR002109">
    <property type="entry name" value="Glutaredoxin"/>
</dbReference>
<dbReference type="KEGG" id="vg:18566240"/>
<sequence>MMPDNLIRNQRITVYSSKDCFKCRLTTKMLDKHGVEYREVRLDKDPEALALVKSKGFQSAPVVHVSDGDKWWDDFRVDKLRALIAGVKNAAAAVVATGEEA</sequence>
<dbReference type="SUPFAM" id="SSF52833">
    <property type="entry name" value="Thioredoxin-like"/>
    <property type="match status" value="1"/>
</dbReference>
<keyword evidence="3" id="KW-1185">Reference proteome</keyword>
<evidence type="ECO:0000313" key="3">
    <source>
        <dbReference type="Proteomes" id="UP000005655"/>
    </source>
</evidence>
<gene>
    <name evidence="2" type="primary">59</name>
    <name evidence="2" type="ORF">BILLKNUCKLES_59</name>
</gene>
<dbReference type="PROSITE" id="PS51354">
    <property type="entry name" value="GLUTAREDOXIN_2"/>
    <property type="match status" value="1"/>
</dbReference>
<dbReference type="PANTHER" id="PTHR34386">
    <property type="entry name" value="GLUTAREDOXIN"/>
    <property type="match status" value="1"/>
</dbReference>
<dbReference type="EMBL" id="JN699000">
    <property type="protein sequence ID" value="AER48350.1"/>
    <property type="molecule type" value="Genomic_DNA"/>
</dbReference>
<dbReference type="CDD" id="cd02976">
    <property type="entry name" value="NrdH"/>
    <property type="match status" value="1"/>
</dbReference>
<accession>G8I6K6</accession>
<dbReference type="GeneID" id="18566240"/>
<dbReference type="OrthoDB" id="18944at10239"/>
<dbReference type="Gene3D" id="3.40.30.10">
    <property type="entry name" value="Glutaredoxin"/>
    <property type="match status" value="1"/>
</dbReference>
<name>G8I6K6_9CAUD</name>
<dbReference type="Pfam" id="PF00462">
    <property type="entry name" value="Glutaredoxin"/>
    <property type="match status" value="1"/>
</dbReference>
<evidence type="ECO:0000313" key="2">
    <source>
        <dbReference type="EMBL" id="AER48350.1"/>
    </source>
</evidence>
<protein>
    <submittedName>
        <fullName evidence="2">Glutaredoxin</fullName>
    </submittedName>
</protein>
<dbReference type="PANTHER" id="PTHR34386:SF1">
    <property type="entry name" value="GLUTAREDOXIN-LIKE PROTEIN NRDH"/>
    <property type="match status" value="1"/>
</dbReference>
<dbReference type="RefSeq" id="YP_009018286.1">
    <property type="nucleotide sequence ID" value="NC_023739.1"/>
</dbReference>
<feature type="domain" description="Glutaredoxin" evidence="1">
    <location>
        <begin position="12"/>
        <end position="65"/>
    </location>
</feature>
<organism evidence="2 3">
    <name type="scientific">Mycobacterium phage BillKnuckles</name>
    <dbReference type="NCBI Taxonomy" id="2902892"/>
    <lineage>
        <taxon>Viruses</taxon>
        <taxon>Duplodnaviria</taxon>
        <taxon>Heunggongvirae</taxon>
        <taxon>Uroviricota</taxon>
        <taxon>Caudoviricetes</taxon>
        <taxon>Fromanvirus</taxon>
        <taxon>Fromanvirus billknuckles</taxon>
    </lineage>
</organism>
<evidence type="ECO:0000259" key="1">
    <source>
        <dbReference type="Pfam" id="PF00462"/>
    </source>
</evidence>
<proteinExistence type="predicted"/>
<dbReference type="InterPro" id="IPR051548">
    <property type="entry name" value="Grx-like_ET"/>
</dbReference>